<reference evidence="2 3" key="1">
    <citation type="submission" date="2013-12" db="EMBL/GenBank/DDBJ databases">
        <title>Annotated genome of Streptomyces scopuliridis.</title>
        <authorList>
            <person name="Olson J.B."/>
        </authorList>
    </citation>
    <scope>NUCLEOTIDE SEQUENCE [LARGE SCALE GENOMIC DNA]</scope>
    <source>
        <strain evidence="2 3">RB72</strain>
    </source>
</reference>
<dbReference type="GeneID" id="95542174"/>
<dbReference type="RefSeq" id="WP_030352888.1">
    <property type="nucleotide sequence ID" value="NZ_AZSP01000239.1"/>
</dbReference>
<evidence type="ECO:0000256" key="1">
    <source>
        <dbReference type="SAM" id="Phobius"/>
    </source>
</evidence>
<dbReference type="OrthoDB" id="4334528at2"/>
<keyword evidence="1" id="KW-1133">Transmembrane helix</keyword>
<evidence type="ECO:0008006" key="4">
    <source>
        <dbReference type="Google" id="ProtNLM"/>
    </source>
</evidence>
<accession>A0A2T7T417</accession>
<keyword evidence="3" id="KW-1185">Reference proteome</keyword>
<dbReference type="EMBL" id="AZSP01000239">
    <property type="protein sequence ID" value="PVE09895.1"/>
    <property type="molecule type" value="Genomic_DNA"/>
</dbReference>
<evidence type="ECO:0000313" key="2">
    <source>
        <dbReference type="EMBL" id="PVE09895.1"/>
    </source>
</evidence>
<dbReference type="Proteomes" id="UP000245992">
    <property type="component" value="Unassembled WGS sequence"/>
</dbReference>
<protein>
    <recommendedName>
        <fullName evidence="4">Integral membrane protein</fullName>
    </recommendedName>
</protein>
<comment type="caution">
    <text evidence="2">The sequence shown here is derived from an EMBL/GenBank/DDBJ whole genome shotgun (WGS) entry which is preliminary data.</text>
</comment>
<keyword evidence="1" id="KW-0472">Membrane</keyword>
<organism evidence="2 3">
    <name type="scientific">Streptomyces scopuliridis RB72</name>
    <dbReference type="NCBI Taxonomy" id="1440053"/>
    <lineage>
        <taxon>Bacteria</taxon>
        <taxon>Bacillati</taxon>
        <taxon>Actinomycetota</taxon>
        <taxon>Actinomycetes</taxon>
        <taxon>Kitasatosporales</taxon>
        <taxon>Streptomycetaceae</taxon>
        <taxon>Streptomyces</taxon>
    </lineage>
</organism>
<evidence type="ECO:0000313" key="3">
    <source>
        <dbReference type="Proteomes" id="UP000245992"/>
    </source>
</evidence>
<proteinExistence type="predicted"/>
<keyword evidence="1" id="KW-0812">Transmembrane</keyword>
<dbReference type="AlphaFoldDB" id="A0A2T7T417"/>
<dbReference type="STRING" id="1440053.GCA_000718095_03854"/>
<sequence>MIWEVLGSVLLGLGLSWAAASRLSHRLPAHRTVFTAGPVGALVGAYVTHMALGAGHVPATLVGALLVGAVLLSLLLRPTRRGLRTPQTSTS</sequence>
<name>A0A2T7T417_9ACTN</name>
<feature type="transmembrane region" description="Helical" evidence="1">
    <location>
        <begin position="57"/>
        <end position="76"/>
    </location>
</feature>
<gene>
    <name evidence="2" type="ORF">Y717_28790</name>
</gene>